<dbReference type="Proteomes" id="UP000242847">
    <property type="component" value="Unassembled WGS sequence"/>
</dbReference>
<dbReference type="OrthoDB" id="6850335at2"/>
<organism evidence="1 2">
    <name type="scientific">Halopseudomonas pachastrellae</name>
    <dbReference type="NCBI Taxonomy" id="254161"/>
    <lineage>
        <taxon>Bacteria</taxon>
        <taxon>Pseudomonadati</taxon>
        <taxon>Pseudomonadota</taxon>
        <taxon>Gammaproteobacteria</taxon>
        <taxon>Pseudomonadales</taxon>
        <taxon>Pseudomonadaceae</taxon>
        <taxon>Halopseudomonas</taxon>
    </lineage>
</organism>
<keyword evidence="2" id="KW-1185">Reference proteome</keyword>
<dbReference type="RefSeq" id="WP_083724048.1">
    <property type="nucleotide sequence ID" value="NZ_FOUD01000008.1"/>
</dbReference>
<name>A0A1S8DJX2_9GAMM</name>
<evidence type="ECO:0000313" key="1">
    <source>
        <dbReference type="EMBL" id="ONM45695.1"/>
    </source>
</evidence>
<proteinExistence type="predicted"/>
<dbReference type="AlphaFoldDB" id="A0A1S8DJX2"/>
<dbReference type="EMBL" id="MUBC01000002">
    <property type="protein sequence ID" value="ONM45695.1"/>
    <property type="molecule type" value="Genomic_DNA"/>
</dbReference>
<gene>
    <name evidence="1" type="ORF">BXT89_01740</name>
</gene>
<accession>A0A1S8DJX2</accession>
<comment type="caution">
    <text evidence="1">The sequence shown here is derived from an EMBL/GenBank/DDBJ whole genome shotgun (WGS) entry which is preliminary data.</text>
</comment>
<sequence length="201" mass="22160">MTRRQGVRLATLFTVVILAFYAFGYWQSRPAAPEPMDWYGQYQESLFKPLQAQRLTLADAGAALGHGTLWMISSEGEPLLVSRYTLESDDLSWRAQAVIALTPEQTDSLVQAQAWQPDLPDQPISSAVGDALKDRKVVRLSMIPNEPMSLAQVQGTFGNPDLRLPVSEGEAWVYPKVGAVVAVGEEQAHSIMFGLREDLGE</sequence>
<protein>
    <submittedName>
        <fullName evidence="1">Uncharacterized protein</fullName>
    </submittedName>
</protein>
<evidence type="ECO:0000313" key="2">
    <source>
        <dbReference type="Proteomes" id="UP000242847"/>
    </source>
</evidence>
<reference evidence="1 2" key="1">
    <citation type="submission" date="2017-01" db="EMBL/GenBank/DDBJ databases">
        <title>Draft genome sequence of Pseudomonas pachastrellae type strain CCUG 46540T from a deep sea.</title>
        <authorList>
            <person name="Gomila M."/>
            <person name="Mulet M."/>
            <person name="Lalucat J."/>
            <person name="Garcia-Valdes E."/>
        </authorList>
    </citation>
    <scope>NUCLEOTIDE SEQUENCE [LARGE SCALE GENOMIC DNA]</scope>
    <source>
        <strain evidence="1 2">CCUG 46540</strain>
    </source>
</reference>